<dbReference type="AlphaFoldDB" id="A0A087D4B0"/>
<evidence type="ECO:0000256" key="1">
    <source>
        <dbReference type="ARBA" id="ARBA00012513"/>
    </source>
</evidence>
<dbReference type="SUPFAM" id="SSF56112">
    <property type="entry name" value="Protein kinase-like (PK-like)"/>
    <property type="match status" value="1"/>
</dbReference>
<reference evidence="10 11" key="1">
    <citation type="submission" date="2014-03" db="EMBL/GenBank/DDBJ databases">
        <title>Genomics of Bifidobacteria.</title>
        <authorList>
            <person name="Ventura M."/>
            <person name="Milani C."/>
            <person name="Lugli G.A."/>
        </authorList>
    </citation>
    <scope>NUCLEOTIDE SEQUENCE [LARGE SCALE GENOMIC DNA]</scope>
    <source>
        <strain evidence="10 11">LMG 21811</strain>
    </source>
</reference>
<evidence type="ECO:0000259" key="9">
    <source>
        <dbReference type="PROSITE" id="PS50011"/>
    </source>
</evidence>
<dbReference type="GO" id="GO:0004674">
    <property type="term" value="F:protein serine/threonine kinase activity"/>
    <property type="evidence" value="ECO:0007669"/>
    <property type="project" value="UniProtKB-KW"/>
</dbReference>
<dbReference type="PROSITE" id="PS00109">
    <property type="entry name" value="PROTEIN_KINASE_TYR"/>
    <property type="match status" value="1"/>
</dbReference>
<dbReference type="Proteomes" id="UP000029078">
    <property type="component" value="Unassembled WGS sequence"/>
</dbReference>
<keyword evidence="8" id="KW-1133">Transmembrane helix</keyword>
<dbReference type="STRING" id="78346.BRUM_0119"/>
<dbReference type="InterPro" id="IPR000719">
    <property type="entry name" value="Prot_kinase_dom"/>
</dbReference>
<dbReference type="EC" id="2.7.11.1" evidence="1"/>
<dbReference type="PANTHER" id="PTHR43289:SF6">
    <property type="entry name" value="SERINE_THREONINE-PROTEIN KINASE NEKL-3"/>
    <property type="match status" value="1"/>
</dbReference>
<keyword evidence="11" id="KW-1185">Reference proteome</keyword>
<dbReference type="PROSITE" id="PS50011">
    <property type="entry name" value="PROTEIN_KINASE_DOM"/>
    <property type="match status" value="1"/>
</dbReference>
<keyword evidence="2 10" id="KW-0723">Serine/threonine-protein kinase</keyword>
<evidence type="ECO:0000256" key="6">
    <source>
        <dbReference type="ARBA" id="ARBA00022840"/>
    </source>
</evidence>
<sequence length="560" mass="60409">MDDKQVMHAMSLDDAYHVDQVLARGSGGVTELVGIGGAGPFVRKKIPLQLARRNVWSALGECSSPRLPRVEATYELPDCFVVIYDYVAGESLESVVSKRGRMPLDVAVTVMGQLCEAVGELHAHGIVHRDISPKNVIMASDGAHLIDLGISRMHAEKPVEHDTTILGTWGFAPAEQYGFAQTDSRSDIYSLGRLLGYLLTGVYPTDNDYERLLNDDDVVDGHTRAVIARACALEPSARQQTAMQFMDELTGRAQAPVAQKGARSSGMDGHHVRRGAGSLGTAARHLRDSVVALPMSTRVVGVISMLLCVALVVVLCVGSIGRPGHDSAEPKSSGTSSSTGESSQPHAEKQEQSDTNVPSAGMDNDAQQQNVKLLEIGESGWYARDGYVNYAVELRNTSADKGVSAPEVSIVGKDKDGKILFTDKSIVIQIDAGQTVWVGGSAGDGGENPVTVEFKTVESSMGQYTSEGEWSFSSDSLNISKSEDTTNFTGELRLTSRTSGIIYSNVKLALVLRDKNGRIVYGDMEFVPMPDEGEPRAFSITEMNDEIPKYATFEVYAQPW</sequence>
<dbReference type="CDD" id="cd14014">
    <property type="entry name" value="STKc_PknB_like"/>
    <property type="match status" value="1"/>
</dbReference>
<dbReference type="InterPro" id="IPR011009">
    <property type="entry name" value="Kinase-like_dom_sf"/>
</dbReference>
<accession>A0A087D4B0</accession>
<evidence type="ECO:0000256" key="4">
    <source>
        <dbReference type="ARBA" id="ARBA00022741"/>
    </source>
</evidence>
<dbReference type="PANTHER" id="PTHR43289">
    <property type="entry name" value="MITOGEN-ACTIVATED PROTEIN KINASE KINASE KINASE 20-RELATED"/>
    <property type="match status" value="1"/>
</dbReference>
<dbReference type="eggNOG" id="COG0515">
    <property type="taxonomic scope" value="Bacteria"/>
</dbReference>
<keyword evidence="3 10" id="KW-0808">Transferase</keyword>
<keyword evidence="5 10" id="KW-0418">Kinase</keyword>
<feature type="compositionally biased region" description="Low complexity" evidence="7">
    <location>
        <begin position="332"/>
        <end position="343"/>
    </location>
</feature>
<evidence type="ECO:0000256" key="5">
    <source>
        <dbReference type="ARBA" id="ARBA00022777"/>
    </source>
</evidence>
<feature type="region of interest" description="Disordered" evidence="7">
    <location>
        <begin position="323"/>
        <end position="363"/>
    </location>
</feature>
<feature type="domain" description="Protein kinase" evidence="9">
    <location>
        <begin position="16"/>
        <end position="250"/>
    </location>
</feature>
<dbReference type="EMBL" id="JGZL01000003">
    <property type="protein sequence ID" value="KFI90360.1"/>
    <property type="molecule type" value="Genomic_DNA"/>
</dbReference>
<keyword evidence="8" id="KW-0472">Membrane</keyword>
<gene>
    <name evidence="10" type="ORF">BRUM_0119</name>
</gene>
<protein>
    <recommendedName>
        <fullName evidence="1">non-specific serine/threonine protein kinase</fullName>
        <ecNumber evidence="1">2.7.11.1</ecNumber>
    </recommendedName>
</protein>
<evidence type="ECO:0000256" key="8">
    <source>
        <dbReference type="SAM" id="Phobius"/>
    </source>
</evidence>
<organism evidence="10 11">
    <name type="scientific">Bifidobacterium ruminantium</name>
    <dbReference type="NCBI Taxonomy" id="78346"/>
    <lineage>
        <taxon>Bacteria</taxon>
        <taxon>Bacillati</taxon>
        <taxon>Actinomycetota</taxon>
        <taxon>Actinomycetes</taxon>
        <taxon>Bifidobacteriales</taxon>
        <taxon>Bifidobacteriaceae</taxon>
        <taxon>Bifidobacterium</taxon>
    </lineage>
</organism>
<keyword evidence="6" id="KW-0067">ATP-binding</keyword>
<evidence type="ECO:0000256" key="2">
    <source>
        <dbReference type="ARBA" id="ARBA00022527"/>
    </source>
</evidence>
<keyword evidence="8" id="KW-0812">Transmembrane</keyword>
<comment type="caution">
    <text evidence="10">The sequence shown here is derived from an EMBL/GenBank/DDBJ whole genome shotgun (WGS) entry which is preliminary data.</text>
</comment>
<dbReference type="GO" id="GO:0005524">
    <property type="term" value="F:ATP binding"/>
    <property type="evidence" value="ECO:0007669"/>
    <property type="project" value="UniProtKB-KW"/>
</dbReference>
<name>A0A087D4B0_BIFRU</name>
<feature type="transmembrane region" description="Helical" evidence="8">
    <location>
        <begin position="299"/>
        <end position="321"/>
    </location>
</feature>
<keyword evidence="4" id="KW-0547">Nucleotide-binding</keyword>
<dbReference type="InterPro" id="IPR008266">
    <property type="entry name" value="Tyr_kinase_AS"/>
</dbReference>
<proteinExistence type="predicted"/>
<evidence type="ECO:0000256" key="7">
    <source>
        <dbReference type="SAM" id="MobiDB-lite"/>
    </source>
</evidence>
<dbReference type="SMART" id="SM00220">
    <property type="entry name" value="S_TKc"/>
    <property type="match status" value="1"/>
</dbReference>
<evidence type="ECO:0000313" key="10">
    <source>
        <dbReference type="EMBL" id="KFI90360.1"/>
    </source>
</evidence>
<evidence type="ECO:0000313" key="11">
    <source>
        <dbReference type="Proteomes" id="UP000029078"/>
    </source>
</evidence>
<feature type="region of interest" description="Disordered" evidence="7">
    <location>
        <begin position="258"/>
        <end position="279"/>
    </location>
</feature>
<evidence type="ECO:0000256" key="3">
    <source>
        <dbReference type="ARBA" id="ARBA00022679"/>
    </source>
</evidence>
<dbReference type="Gene3D" id="1.10.510.10">
    <property type="entry name" value="Transferase(Phosphotransferase) domain 1"/>
    <property type="match status" value="1"/>
</dbReference>
<dbReference type="RefSeq" id="WP_026646962.1">
    <property type="nucleotide sequence ID" value="NZ_JGZL01000003.1"/>
</dbReference>
<dbReference type="Pfam" id="PF00069">
    <property type="entry name" value="Pkinase"/>
    <property type="match status" value="1"/>
</dbReference>